<evidence type="ECO:0000313" key="1">
    <source>
        <dbReference type="EMBL" id="AGB06878.1"/>
    </source>
</evidence>
<reference evidence="1 2" key="1">
    <citation type="submission" date="2012-11" db="EMBL/GenBank/DDBJ databases">
        <title>Comeplete Genome Sequence Of a Novel Gaint Bacteriophage VH7D that Infects Vibrio harveyi.</title>
        <authorList>
            <person name="Luo Z."/>
            <person name="Yu Y."/>
        </authorList>
    </citation>
    <scope>NUCLEOTIDE SEQUENCE [LARGE SCALE GENOMIC DNA]</scope>
</reference>
<organism evidence="1 2">
    <name type="scientific">Vibrio phage VH7D</name>
    <dbReference type="NCBI Taxonomy" id="1262539"/>
    <lineage>
        <taxon>Viruses</taxon>
        <taxon>Duplodnaviria</taxon>
        <taxon>Heunggongvirae</taxon>
        <taxon>Uroviricota</taxon>
        <taxon>Caudoviricetes</taxon>
        <taxon>Pantevenvirales</taxon>
        <taxon>Straboviridae</taxon>
        <taxon>Schizotequatrovirus</taxon>
        <taxon>Schizotequatrovirus vh7d</taxon>
    </lineage>
</organism>
<sequence length="83" mass="9305">MGVGTMTRQQERILEGLRNGTMIAYAYTSNNKLCFHEQQNRPCVLPMTITCRALLKKGLISLADHTSVSLEHYQGEAQHVSVN</sequence>
<dbReference type="Proteomes" id="UP000018884">
    <property type="component" value="Segment"/>
</dbReference>
<dbReference type="GeneID" id="18499797"/>
<protein>
    <submittedName>
        <fullName evidence="1">Uncharacterized protein</fullName>
    </submittedName>
</protein>
<name>V9LZX2_9CAUD</name>
<dbReference type="EMBL" id="KC131129">
    <property type="protein sequence ID" value="AGB06878.1"/>
    <property type="molecule type" value="Genomic_DNA"/>
</dbReference>
<proteinExistence type="predicted"/>
<evidence type="ECO:0000313" key="2">
    <source>
        <dbReference type="Proteomes" id="UP000018884"/>
    </source>
</evidence>
<dbReference type="RefSeq" id="YP_009006165.1">
    <property type="nucleotide sequence ID" value="NC_023568.1"/>
</dbReference>
<keyword evidence="2" id="KW-1185">Reference proteome</keyword>
<dbReference type="KEGG" id="vg:18499797"/>
<accession>V9LZX2</accession>